<accession>A0AAJ1U3F9</accession>
<dbReference type="Proteomes" id="UP001227162">
    <property type="component" value="Unassembled WGS sequence"/>
</dbReference>
<keyword evidence="1" id="KW-0812">Transmembrane</keyword>
<keyword evidence="1" id="KW-0472">Membrane</keyword>
<sequence length="203" mass="21465">MALTEQHQTFSNRIQRIERDHGIGGALRGHKRKGGTREAVFHCGVDETISAEQMRAAMQQARGQGAAAKRSGPLDMLIGLPLSFAMGVIGVVLAWYGIFFYTGGGTASMLASDSMMAMGLVAGVAVAAVLLLRLLLSSSLTAHSLVQGLGVIAGVALLHNAVHLFPDHWAMIFSDGWVSQVRGLTQAHTILLPGLSIPIDTLL</sequence>
<dbReference type="AlphaFoldDB" id="A0AAJ1U3F9"/>
<feature type="transmembrane region" description="Helical" evidence="1">
    <location>
        <begin position="77"/>
        <end position="102"/>
    </location>
</feature>
<name>A0AAJ1U3F9_9RHOB</name>
<protein>
    <submittedName>
        <fullName evidence="2">Uncharacterized protein</fullName>
    </submittedName>
</protein>
<feature type="transmembrane region" description="Helical" evidence="1">
    <location>
        <begin position="148"/>
        <end position="165"/>
    </location>
</feature>
<dbReference type="RefSeq" id="WP_317624620.1">
    <property type="nucleotide sequence ID" value="NZ_JANFFA010000001.1"/>
</dbReference>
<reference evidence="2" key="2">
    <citation type="submission" date="2023-04" db="EMBL/GenBank/DDBJ databases">
        <title>'Rhodoalgimonas zhirmunskyi' gen. nov., isolated from a red alga.</title>
        <authorList>
            <person name="Nedashkovskaya O.I."/>
            <person name="Otstavnykh N.Y."/>
            <person name="Bystritskaya E.P."/>
            <person name="Balabanova L.A."/>
            <person name="Isaeva M.P."/>
        </authorList>
    </citation>
    <scope>NUCLEOTIDE SEQUENCE</scope>
    <source>
        <strain evidence="2">10Alg 79</strain>
    </source>
</reference>
<keyword evidence="3" id="KW-1185">Reference proteome</keyword>
<evidence type="ECO:0000313" key="3">
    <source>
        <dbReference type="Proteomes" id="UP001227162"/>
    </source>
</evidence>
<gene>
    <name evidence="2" type="ORF">NOI20_02725</name>
</gene>
<feature type="transmembrane region" description="Helical" evidence="1">
    <location>
        <begin position="114"/>
        <end position="136"/>
    </location>
</feature>
<evidence type="ECO:0000313" key="2">
    <source>
        <dbReference type="EMBL" id="MDQ2093016.1"/>
    </source>
</evidence>
<reference evidence="2" key="1">
    <citation type="submission" date="2022-07" db="EMBL/GenBank/DDBJ databases">
        <authorList>
            <person name="Otstavnykh N."/>
            <person name="Isaeva M."/>
            <person name="Bystritskaya E."/>
        </authorList>
    </citation>
    <scope>NUCLEOTIDE SEQUENCE</scope>
    <source>
        <strain evidence="2">10Alg 79</strain>
    </source>
</reference>
<organism evidence="2 3">
    <name type="scientific">Rhodalgimonas zhirmunskyi</name>
    <dbReference type="NCBI Taxonomy" id="2964767"/>
    <lineage>
        <taxon>Bacteria</taxon>
        <taxon>Pseudomonadati</taxon>
        <taxon>Pseudomonadota</taxon>
        <taxon>Alphaproteobacteria</taxon>
        <taxon>Rhodobacterales</taxon>
        <taxon>Roseobacteraceae</taxon>
        <taxon>Rhodalgimonas</taxon>
    </lineage>
</organism>
<dbReference type="EMBL" id="JANFFA010000001">
    <property type="protein sequence ID" value="MDQ2093016.1"/>
    <property type="molecule type" value="Genomic_DNA"/>
</dbReference>
<comment type="caution">
    <text evidence="2">The sequence shown here is derived from an EMBL/GenBank/DDBJ whole genome shotgun (WGS) entry which is preliminary data.</text>
</comment>
<proteinExistence type="predicted"/>
<keyword evidence="1" id="KW-1133">Transmembrane helix</keyword>
<evidence type="ECO:0000256" key="1">
    <source>
        <dbReference type="SAM" id="Phobius"/>
    </source>
</evidence>